<keyword evidence="2" id="KW-1185">Reference proteome</keyword>
<reference evidence="1 2" key="1">
    <citation type="submission" date="2022-08" db="EMBL/GenBank/DDBJ databases">
        <title>Reclassification of Massilia species as members of the genera Telluria, Duganella, Pseudoduganella, Mokoshia gen. nov. and Zemynaea gen. nov. using orthogonal and non-orthogonal genome-based approaches.</title>
        <authorList>
            <person name="Bowman J.P."/>
        </authorList>
    </citation>
    <scope>NUCLEOTIDE SEQUENCE [LARGE SCALE GENOMIC DNA]</scope>
    <source>
        <strain evidence="1 2">JCM 31607</strain>
    </source>
</reference>
<comment type="caution">
    <text evidence="1">The sequence shown here is derived from an EMBL/GenBank/DDBJ whole genome shotgun (WGS) entry which is preliminary data.</text>
</comment>
<sequence>MTKTHHKFLFQGTHRATVATAVAAVAEVGRVMTTPARFLQVVAVVVTLAAPTCKS</sequence>
<proteinExistence type="predicted"/>
<dbReference type="EMBL" id="JANUGV010000002">
    <property type="protein sequence ID" value="MCS0608814.1"/>
    <property type="molecule type" value="Genomic_DNA"/>
</dbReference>
<organism evidence="1 2">
    <name type="scientific">Massilia solisilvae</name>
    <dbReference type="NCBI Taxonomy" id="1811225"/>
    <lineage>
        <taxon>Bacteria</taxon>
        <taxon>Pseudomonadati</taxon>
        <taxon>Pseudomonadota</taxon>
        <taxon>Betaproteobacteria</taxon>
        <taxon>Burkholderiales</taxon>
        <taxon>Oxalobacteraceae</taxon>
        <taxon>Telluria group</taxon>
        <taxon>Massilia</taxon>
    </lineage>
</organism>
<dbReference type="Proteomes" id="UP001205861">
    <property type="component" value="Unassembled WGS sequence"/>
</dbReference>
<protein>
    <recommendedName>
        <fullName evidence="3">ESPR domain-containing protein</fullName>
    </recommendedName>
</protein>
<gene>
    <name evidence="1" type="ORF">NX773_11615</name>
</gene>
<evidence type="ECO:0000313" key="1">
    <source>
        <dbReference type="EMBL" id="MCS0608814.1"/>
    </source>
</evidence>
<dbReference type="RefSeq" id="WP_258856482.1">
    <property type="nucleotide sequence ID" value="NZ_JANUGV010000002.1"/>
</dbReference>
<evidence type="ECO:0000313" key="2">
    <source>
        <dbReference type="Proteomes" id="UP001205861"/>
    </source>
</evidence>
<evidence type="ECO:0008006" key="3">
    <source>
        <dbReference type="Google" id="ProtNLM"/>
    </source>
</evidence>
<accession>A0ABT2BJX2</accession>
<name>A0ABT2BJX2_9BURK</name>